<dbReference type="Proteomes" id="UP000010366">
    <property type="component" value="Chromosome"/>
</dbReference>
<keyword evidence="2" id="KW-1185">Reference proteome</keyword>
<evidence type="ECO:0000313" key="1">
    <source>
        <dbReference type="EMBL" id="AFY92202.1"/>
    </source>
</evidence>
<gene>
    <name evidence="1" type="ORF">Cha6605_0949</name>
</gene>
<dbReference type="AlphaFoldDB" id="K9UAR1"/>
<protein>
    <submittedName>
        <fullName evidence="1">Uncharacterized protein</fullName>
    </submittedName>
</protein>
<organism evidence="1 2">
    <name type="scientific">Chamaesiphon minutus (strain ATCC 27169 / PCC 6605)</name>
    <dbReference type="NCBI Taxonomy" id="1173020"/>
    <lineage>
        <taxon>Bacteria</taxon>
        <taxon>Bacillati</taxon>
        <taxon>Cyanobacteriota</taxon>
        <taxon>Cyanophyceae</taxon>
        <taxon>Gomontiellales</taxon>
        <taxon>Chamaesiphonaceae</taxon>
        <taxon>Chamaesiphon</taxon>
    </lineage>
</organism>
<proteinExistence type="predicted"/>
<reference evidence="1 2" key="1">
    <citation type="submission" date="2012-05" db="EMBL/GenBank/DDBJ databases">
        <title>Finished chromosome of genome of Chamaesiphon sp. PCC 6605.</title>
        <authorList>
            <consortium name="US DOE Joint Genome Institute"/>
            <person name="Gugger M."/>
            <person name="Coursin T."/>
            <person name="Rippka R."/>
            <person name="Tandeau De Marsac N."/>
            <person name="Huntemann M."/>
            <person name="Wei C.-L."/>
            <person name="Han J."/>
            <person name="Detter J.C."/>
            <person name="Han C."/>
            <person name="Tapia R."/>
            <person name="Chen A."/>
            <person name="Kyrpides N."/>
            <person name="Mavromatis K."/>
            <person name="Markowitz V."/>
            <person name="Szeto E."/>
            <person name="Ivanova N."/>
            <person name="Pagani I."/>
            <person name="Pati A."/>
            <person name="Goodwin L."/>
            <person name="Nordberg H.P."/>
            <person name="Cantor M.N."/>
            <person name="Hua S.X."/>
            <person name="Woyke T."/>
            <person name="Kerfeld C.A."/>
        </authorList>
    </citation>
    <scope>NUCLEOTIDE SEQUENCE [LARGE SCALE GENOMIC DNA]</scope>
    <source>
        <strain evidence="2">ATCC 27169 / PCC 6605</strain>
    </source>
</reference>
<name>K9UAR1_CHAP6</name>
<sequence>MGNAHPTGLTRLQHTPYLDFDLHSTSENQTEVTLNFVNTYQKPFHVPAKLLGIIKWTRALQIKDLEGLKKYSELQLQEALYPVD</sequence>
<evidence type="ECO:0000313" key="2">
    <source>
        <dbReference type="Proteomes" id="UP000010366"/>
    </source>
</evidence>
<dbReference type="HOGENOM" id="CLU_2521555_0_0_3"/>
<dbReference type="KEGG" id="cmp:Cha6605_0949"/>
<accession>K9UAR1</accession>
<dbReference type="OrthoDB" id="9807923at2"/>
<dbReference type="EMBL" id="CP003600">
    <property type="protein sequence ID" value="AFY92202.1"/>
    <property type="molecule type" value="Genomic_DNA"/>
</dbReference>